<sequence>MVDDKSCEYAPTIGDSIGDARPQKHRPSPGTPVKKPTESLVSQPITAGLFPDRLHLPPTHWCFTATFELGAEPQYPKTPPPLEMLLAYDRLINPQDARPKPISCLTGRPMTSWTENTSHTIGGCNVPQRPRLGQGSLPRYILASMPEDLAPSAFSQIPRNPMPKGNIKGVSRRTNPARLSLTTLVSAPRMQCDCLADWPSLQPFTIYFRLPISTTTILSPLPAAPPSSLWLHGSPTHRGPSVEKPSAYTGLPVGDLPPCTTRNSAASYVYTAFLFLSSVLSTYSWTTCSSFLSGHSPLPPYFVTRLEYH</sequence>
<dbReference type="RefSeq" id="XP_049149789.1">
    <property type="nucleotide sequence ID" value="XM_049292643.1"/>
</dbReference>
<feature type="region of interest" description="Disordered" evidence="1">
    <location>
        <begin position="1"/>
        <end position="39"/>
    </location>
</feature>
<dbReference type="GeneID" id="73347653"/>
<reference evidence="2" key="1">
    <citation type="journal article" date="2021" name="Mol. Plant Microbe Interact.">
        <title>Complete Genome Sequence of the Plant-Pathogenic Fungus Colletotrichum lupini.</title>
        <authorList>
            <person name="Baroncelli R."/>
            <person name="Pensec F."/>
            <person name="Da Lio D."/>
            <person name="Boufleur T."/>
            <person name="Vicente I."/>
            <person name="Sarrocco S."/>
            <person name="Picot A."/>
            <person name="Baraldi E."/>
            <person name="Sukno S."/>
            <person name="Thon M."/>
            <person name="Le Floch G."/>
        </authorList>
    </citation>
    <scope>NUCLEOTIDE SEQUENCE</scope>
    <source>
        <strain evidence="2">IMI 504893</strain>
    </source>
</reference>
<feature type="region of interest" description="Disordered" evidence="1">
    <location>
        <begin position="152"/>
        <end position="171"/>
    </location>
</feature>
<gene>
    <name evidence="2" type="ORF">CLUP02_13706</name>
</gene>
<dbReference type="EMBL" id="CP019479">
    <property type="protein sequence ID" value="UQC88183.1"/>
    <property type="molecule type" value="Genomic_DNA"/>
</dbReference>
<organism evidence="2 3">
    <name type="scientific">Colletotrichum lupini</name>
    <dbReference type="NCBI Taxonomy" id="145971"/>
    <lineage>
        <taxon>Eukaryota</taxon>
        <taxon>Fungi</taxon>
        <taxon>Dikarya</taxon>
        <taxon>Ascomycota</taxon>
        <taxon>Pezizomycotina</taxon>
        <taxon>Sordariomycetes</taxon>
        <taxon>Hypocreomycetidae</taxon>
        <taxon>Glomerellales</taxon>
        <taxon>Glomerellaceae</taxon>
        <taxon>Colletotrichum</taxon>
        <taxon>Colletotrichum acutatum species complex</taxon>
    </lineage>
</organism>
<evidence type="ECO:0000313" key="2">
    <source>
        <dbReference type="EMBL" id="UQC88183.1"/>
    </source>
</evidence>
<evidence type="ECO:0000313" key="3">
    <source>
        <dbReference type="Proteomes" id="UP000830671"/>
    </source>
</evidence>
<name>A0A9Q8T2Y9_9PEZI</name>
<dbReference type="AlphaFoldDB" id="A0A9Q8T2Y9"/>
<proteinExistence type="predicted"/>
<dbReference type="KEGG" id="clup:CLUP02_13706"/>
<accession>A0A9Q8T2Y9</accession>
<protein>
    <submittedName>
        <fullName evidence="2">Uncharacterized protein</fullName>
    </submittedName>
</protein>
<evidence type="ECO:0000256" key="1">
    <source>
        <dbReference type="SAM" id="MobiDB-lite"/>
    </source>
</evidence>
<dbReference type="Proteomes" id="UP000830671">
    <property type="component" value="Chromosome 7"/>
</dbReference>
<keyword evidence="3" id="KW-1185">Reference proteome</keyword>